<dbReference type="CDD" id="cd00086">
    <property type="entry name" value="homeodomain"/>
    <property type="match status" value="1"/>
</dbReference>
<feature type="region of interest" description="Disordered" evidence="2">
    <location>
        <begin position="1"/>
        <end position="32"/>
    </location>
</feature>
<dbReference type="InterPro" id="IPR009057">
    <property type="entry name" value="Homeodomain-like_sf"/>
</dbReference>
<keyword evidence="1" id="KW-0539">Nucleus</keyword>
<dbReference type="AlphaFoldDB" id="A0AAD9KAY8"/>
<protein>
    <recommendedName>
        <fullName evidence="3">Homeobox domain-containing protein</fullName>
    </recommendedName>
</protein>
<comment type="subcellular location">
    <subcellularLocation>
        <location evidence="1">Nucleus</location>
    </subcellularLocation>
</comment>
<dbReference type="Gene3D" id="1.10.10.60">
    <property type="entry name" value="Homeodomain-like"/>
    <property type="match status" value="1"/>
</dbReference>
<dbReference type="Proteomes" id="UP001208570">
    <property type="component" value="Unassembled WGS sequence"/>
</dbReference>
<dbReference type="PROSITE" id="PS50071">
    <property type="entry name" value="HOMEOBOX_2"/>
    <property type="match status" value="1"/>
</dbReference>
<dbReference type="SUPFAM" id="SSF46689">
    <property type="entry name" value="Homeodomain-like"/>
    <property type="match status" value="1"/>
</dbReference>
<name>A0AAD9KAY8_9ANNE</name>
<reference evidence="4" key="1">
    <citation type="journal article" date="2023" name="Mol. Biol. Evol.">
        <title>Third-Generation Sequencing Reveals the Adaptive Role of the Epigenome in Three Deep-Sea Polychaetes.</title>
        <authorList>
            <person name="Perez M."/>
            <person name="Aroh O."/>
            <person name="Sun Y."/>
            <person name="Lan Y."/>
            <person name="Juniper S.K."/>
            <person name="Young C.R."/>
            <person name="Angers B."/>
            <person name="Qian P.Y."/>
        </authorList>
    </citation>
    <scope>NUCLEOTIDE SEQUENCE</scope>
    <source>
        <strain evidence="4">P08H-3</strain>
    </source>
</reference>
<evidence type="ECO:0000256" key="1">
    <source>
        <dbReference type="PROSITE-ProRule" id="PRU00108"/>
    </source>
</evidence>
<gene>
    <name evidence="4" type="ORF">LSH36_17g03065</name>
</gene>
<feature type="DNA-binding region" description="Homeobox" evidence="1">
    <location>
        <begin position="42"/>
        <end position="54"/>
    </location>
</feature>
<dbReference type="GO" id="GO:0005634">
    <property type="term" value="C:nucleus"/>
    <property type="evidence" value="ECO:0007669"/>
    <property type="project" value="UniProtKB-SubCell"/>
</dbReference>
<keyword evidence="5" id="KW-1185">Reference proteome</keyword>
<evidence type="ECO:0000313" key="5">
    <source>
        <dbReference type="Proteomes" id="UP001208570"/>
    </source>
</evidence>
<proteinExistence type="predicted"/>
<dbReference type="InterPro" id="IPR001356">
    <property type="entry name" value="HD"/>
</dbReference>
<keyword evidence="1" id="KW-0371">Homeobox</keyword>
<sequence length="155" mass="17173">MAATPPDDITPTARDHVTSSRDRSDRRGSGSAYVNYSSSKVWFQNRRAKYRKQEKQLAKSLSPAVIPTCNGMMRNIYPTSSRSPYAYPTHNAVNSMSRYPQMNSTYPSMAQFSGMPGSMGGMSGSNISNMSSMTQQMQRFPMTSDYNVNLVGVVV</sequence>
<feature type="compositionally biased region" description="Basic and acidic residues" evidence="2">
    <location>
        <begin position="13"/>
        <end position="28"/>
    </location>
</feature>
<organism evidence="4 5">
    <name type="scientific">Paralvinella palmiformis</name>
    <dbReference type="NCBI Taxonomy" id="53620"/>
    <lineage>
        <taxon>Eukaryota</taxon>
        <taxon>Metazoa</taxon>
        <taxon>Spiralia</taxon>
        <taxon>Lophotrochozoa</taxon>
        <taxon>Annelida</taxon>
        <taxon>Polychaeta</taxon>
        <taxon>Sedentaria</taxon>
        <taxon>Canalipalpata</taxon>
        <taxon>Terebellida</taxon>
        <taxon>Terebelliformia</taxon>
        <taxon>Alvinellidae</taxon>
        <taxon>Paralvinella</taxon>
    </lineage>
</organism>
<feature type="domain" description="Homeobox" evidence="3">
    <location>
        <begin position="40"/>
        <end position="53"/>
    </location>
</feature>
<keyword evidence="1" id="KW-0238">DNA-binding</keyword>
<evidence type="ECO:0000313" key="4">
    <source>
        <dbReference type="EMBL" id="KAK2168364.1"/>
    </source>
</evidence>
<dbReference type="GO" id="GO:0003677">
    <property type="term" value="F:DNA binding"/>
    <property type="evidence" value="ECO:0007669"/>
    <property type="project" value="UniProtKB-UniRule"/>
</dbReference>
<evidence type="ECO:0000256" key="2">
    <source>
        <dbReference type="SAM" id="MobiDB-lite"/>
    </source>
</evidence>
<evidence type="ECO:0000259" key="3">
    <source>
        <dbReference type="PROSITE" id="PS50071"/>
    </source>
</evidence>
<dbReference type="EMBL" id="JAODUP010000017">
    <property type="protein sequence ID" value="KAK2168364.1"/>
    <property type="molecule type" value="Genomic_DNA"/>
</dbReference>
<accession>A0AAD9KAY8</accession>
<comment type="caution">
    <text evidence="4">The sequence shown here is derived from an EMBL/GenBank/DDBJ whole genome shotgun (WGS) entry which is preliminary data.</text>
</comment>